<dbReference type="GO" id="GO:0010468">
    <property type="term" value="P:regulation of gene expression"/>
    <property type="evidence" value="ECO:0007669"/>
    <property type="project" value="UniProtKB-ARBA"/>
</dbReference>
<dbReference type="PANTHER" id="PTHR10694:SF113">
    <property type="entry name" value="PROTEIN JUMONJI"/>
    <property type="match status" value="1"/>
</dbReference>
<dbReference type="EnsemblPlants" id="Ma01_t04540.1">
    <property type="protein sequence ID" value="Ma01_p04540.1"/>
    <property type="gene ID" value="Ma01_g04540"/>
</dbReference>
<dbReference type="Gene3D" id="2.60.120.650">
    <property type="entry name" value="Cupin"/>
    <property type="match status" value="1"/>
</dbReference>
<evidence type="ECO:0000313" key="5">
    <source>
        <dbReference type="EnsemblPlants" id="Ma01_p04540.1"/>
    </source>
</evidence>
<comment type="subcellular location">
    <subcellularLocation>
        <location evidence="1">Nucleus</location>
    </subcellularLocation>
</comment>
<feature type="domain" description="JmjC" evidence="3">
    <location>
        <begin position="73"/>
        <end position="103"/>
    </location>
</feature>
<organism evidence="5 6">
    <name type="scientific">Musa acuminata subsp. malaccensis</name>
    <name type="common">Wild banana</name>
    <name type="synonym">Musa malaccensis</name>
    <dbReference type="NCBI Taxonomy" id="214687"/>
    <lineage>
        <taxon>Eukaryota</taxon>
        <taxon>Viridiplantae</taxon>
        <taxon>Streptophyta</taxon>
        <taxon>Embryophyta</taxon>
        <taxon>Tracheophyta</taxon>
        <taxon>Spermatophyta</taxon>
        <taxon>Magnoliopsida</taxon>
        <taxon>Liliopsida</taxon>
        <taxon>Zingiberales</taxon>
        <taxon>Musaceae</taxon>
        <taxon>Musa</taxon>
    </lineage>
</organism>
<gene>
    <name evidence="4" type="ORF">GSMUA_288380.1</name>
</gene>
<accession>A0A804HQ82</accession>
<reference evidence="4" key="1">
    <citation type="submission" date="2021-03" db="EMBL/GenBank/DDBJ databases">
        <authorList>
            <consortium name="Genoscope - CEA"/>
            <person name="William W."/>
        </authorList>
    </citation>
    <scope>NUCLEOTIDE SEQUENCE</scope>
    <source>
        <strain evidence="4">Doubled-haploid Pahang</strain>
    </source>
</reference>
<dbReference type="Pfam" id="PF02373">
    <property type="entry name" value="JmjC"/>
    <property type="match status" value="1"/>
</dbReference>
<reference evidence="5" key="2">
    <citation type="submission" date="2021-05" db="UniProtKB">
        <authorList>
            <consortium name="EnsemblPlants"/>
        </authorList>
    </citation>
    <scope>IDENTIFICATION</scope>
    <source>
        <strain evidence="5">subsp. malaccensis</strain>
    </source>
</reference>
<sequence length="193" mass="22018">MHFILRIKLQKYLDLSLLPIRRTTRLASQSCNSFLPYLFSLHECYLGKMMFSSLFSFRNSTGKYSACLMFTGVFRGPEEFVLTFPRAYHAGFNCGFNRAEAVNMAPLDWLPHGQNAVELYREQGRKISISLSTGAAREADLFSRQSDCDDKTTSHAHKDKILLVPQTNVLLANENDLLAGLHVSRNRLMMMTR</sequence>
<dbReference type="GO" id="GO:0005634">
    <property type="term" value="C:nucleus"/>
    <property type="evidence" value="ECO:0007669"/>
    <property type="project" value="UniProtKB-SubCell"/>
</dbReference>
<dbReference type="SUPFAM" id="SSF51197">
    <property type="entry name" value="Clavaminate synthase-like"/>
    <property type="match status" value="1"/>
</dbReference>
<evidence type="ECO:0000259" key="3">
    <source>
        <dbReference type="Pfam" id="PF02373"/>
    </source>
</evidence>
<keyword evidence="6" id="KW-1185">Reference proteome</keyword>
<name>A0A804HQ82_MUSAM</name>
<dbReference type="InParanoid" id="A0A804HQ82"/>
<evidence type="ECO:0000313" key="4">
    <source>
        <dbReference type="EMBL" id="CAG1858543.1"/>
    </source>
</evidence>
<keyword evidence="2" id="KW-0539">Nucleus</keyword>
<dbReference type="EMBL" id="HG996466">
    <property type="protein sequence ID" value="CAG1858543.1"/>
    <property type="molecule type" value="Genomic_DNA"/>
</dbReference>
<evidence type="ECO:0000256" key="1">
    <source>
        <dbReference type="ARBA" id="ARBA00004123"/>
    </source>
</evidence>
<dbReference type="PANTHER" id="PTHR10694">
    <property type="entry name" value="LYSINE-SPECIFIC DEMETHYLASE"/>
    <property type="match status" value="1"/>
</dbReference>
<evidence type="ECO:0000256" key="2">
    <source>
        <dbReference type="ARBA" id="ARBA00023242"/>
    </source>
</evidence>
<protein>
    <submittedName>
        <fullName evidence="4">(wild Malaysian banana) hypothetical protein</fullName>
    </submittedName>
</protein>
<evidence type="ECO:0000313" key="6">
    <source>
        <dbReference type="Proteomes" id="UP000012960"/>
    </source>
</evidence>
<dbReference type="AlphaFoldDB" id="A0A804HQ82"/>
<dbReference type="Gramene" id="Ma01_t04540.1">
    <property type="protein sequence ID" value="Ma01_p04540.1"/>
    <property type="gene ID" value="Ma01_g04540"/>
</dbReference>
<dbReference type="Proteomes" id="UP000012960">
    <property type="component" value="Unplaced"/>
</dbReference>
<proteinExistence type="predicted"/>
<dbReference type="InterPro" id="IPR003347">
    <property type="entry name" value="JmjC_dom"/>
</dbReference>